<evidence type="ECO:0000313" key="2">
    <source>
        <dbReference type="Proteomes" id="UP000275663"/>
    </source>
</evidence>
<dbReference type="AlphaFoldDB" id="A0A3Q9BTG0"/>
<reference evidence="1 2" key="1">
    <citation type="journal article" date="2011" name="Int. J. Syst. Evol. Microbiol.">
        <title>Description of Undibacterium oligocarboniphilum sp. nov., isolated from purified water, and Undibacterium pigrum strain CCUG 49012 as the type strain of Undibacterium parvum sp. nov., and emended descriptions of the genus Undibacterium and the species Undibacterium pigrum.</title>
        <authorList>
            <person name="Eder W."/>
            <person name="Wanner G."/>
            <person name="Ludwig W."/>
            <person name="Busse H.J."/>
            <person name="Ziemke-Kageler F."/>
            <person name="Lang E."/>
        </authorList>
    </citation>
    <scope>NUCLEOTIDE SEQUENCE [LARGE SCALE GENOMIC DNA]</scope>
    <source>
        <strain evidence="1 2">DSM 23061</strain>
    </source>
</reference>
<name>A0A3Q9BTG0_9BURK</name>
<dbReference type="EMBL" id="CP034464">
    <property type="protein sequence ID" value="AZP13552.1"/>
    <property type="molecule type" value="Genomic_DNA"/>
</dbReference>
<dbReference type="Proteomes" id="UP000275663">
    <property type="component" value="Chromosome"/>
</dbReference>
<gene>
    <name evidence="1" type="ORF">EJN92_17090</name>
</gene>
<dbReference type="KEGG" id="upv:EJN92_17090"/>
<organism evidence="1 2">
    <name type="scientific">Undibacterium parvum</name>
    <dbReference type="NCBI Taxonomy" id="401471"/>
    <lineage>
        <taxon>Bacteria</taxon>
        <taxon>Pseudomonadati</taxon>
        <taxon>Pseudomonadota</taxon>
        <taxon>Betaproteobacteria</taxon>
        <taxon>Burkholderiales</taxon>
        <taxon>Oxalobacteraceae</taxon>
        <taxon>Undibacterium</taxon>
    </lineage>
</organism>
<proteinExistence type="predicted"/>
<keyword evidence="2" id="KW-1185">Reference proteome</keyword>
<protein>
    <submittedName>
        <fullName evidence="1">Uncharacterized protein</fullName>
    </submittedName>
</protein>
<dbReference type="RefSeq" id="WP_126128924.1">
    <property type="nucleotide sequence ID" value="NZ_CP034464.1"/>
</dbReference>
<sequence>MQRNSAETARRHEAKIDYGSPILKNFPKFTAVLRERDLDINRTLAADLMKYDSEASVVTRLNRIVRHAKERLPIDNGDRKTNKPRVLNKIEELNAKLIECKQLMEYLSHDDLPTGGELSKAFELEFRVVVPDVGLNSFGFDAAYEHLCGLVRGVQNAQEHIKTNLPFAWEKTALSGTALEVCTLLLQFDQKPTAYLQGLAVGLLGACYEAAGGALSAATYKNAIQEALTQLKTKK</sequence>
<accession>A0A3Q9BTG0</accession>
<evidence type="ECO:0000313" key="1">
    <source>
        <dbReference type="EMBL" id="AZP13552.1"/>
    </source>
</evidence>